<dbReference type="GO" id="GO:0030246">
    <property type="term" value="F:carbohydrate binding"/>
    <property type="evidence" value="ECO:0007669"/>
    <property type="project" value="InterPro"/>
</dbReference>
<evidence type="ECO:0000313" key="7">
    <source>
        <dbReference type="Proteomes" id="UP000186720"/>
    </source>
</evidence>
<sequence>MKKTFTFLLLLILASIVYHTYAQTKISGLQGKIINEKDAVAEAATILLRRFRDSAMVQSTISNNNGVFEFNGVKPDKYILQVTKTGYHKMVSGPYLVTAGRIIIIDPIKLQIAEVSLREVVITDKRKYYEVRPDKTVLNVDRSILASGSTVFNILSTSPGVKVNGSGDIFLRAGLRATIFVNGKQIRLEGDDLTAYLQTLATADVEQIELIQNPTAKYDATGSGGIINVILKRGKNVGFNGNITTNADYGTFGKAGASFNGNYRTEKINVFGGFGYKYVKTDHTINNLRNVNAADVTTFDTYYYNTQRTPSFNYTLGTDYAINATHTIGFLIKGSHETNRFDKATNSYMYFKGVGDTTITTLSNLKRSRENINYNINYAGTLGHTKQTLSADADLSILNRHSYEDIISSTYPTAAVNSSPSVYNNDTLRNVAPTRIINESVKVDYSNPITKNSRLEAGVKASYVKSDNTQTFNVLVNNIFQPVNILTNQFFYTEKKGAAYVNYAGTSNKFSYNAGLRLERTISDANTQTVGVDIKRTFTKLFPSVRLTYNLDQAQQLTFIYNRRIDPPAYENLNTTISYQDNYNYRTGNAYLKPQYTDNFELAYKGKSNYRITVHALTVADFFDFSYFLQSNTSNILVTTKRNLKRVNNYGAKLDLPLRPAKWWDINFNPDFSYYQFKDYSGNLNKWSKDLILDLSQNFELTKTISATLYTHYESDVFYGISDNKPVFYATPGIRKQLFNKAGSISFTCSDIFNTLRDRTTTTYRNLDISTYDKKESRIARLTFVYNFGKHTVKAARKHAVGNNEELKRMSGSN</sequence>
<dbReference type="STRING" id="1302689.RG47T_3203"/>
<name>A0A1Q6A187_9SPHI</name>
<dbReference type="SUPFAM" id="SSF49452">
    <property type="entry name" value="Starch-binding domain-like"/>
    <property type="match status" value="1"/>
</dbReference>
<comment type="caution">
    <text evidence="6">The sequence shown here is derived from an EMBL/GenBank/DDBJ whole genome shotgun (WGS) entry which is preliminary data.</text>
</comment>
<evidence type="ECO:0000256" key="2">
    <source>
        <dbReference type="ARBA" id="ARBA00023136"/>
    </source>
</evidence>
<comment type="subcellular location">
    <subcellularLocation>
        <location evidence="1">Cell outer membrane</location>
    </subcellularLocation>
</comment>
<dbReference type="AlphaFoldDB" id="A0A1Q6A187"/>
<evidence type="ECO:0000256" key="4">
    <source>
        <dbReference type="SAM" id="SignalP"/>
    </source>
</evidence>
<dbReference type="PANTHER" id="PTHR40980">
    <property type="entry name" value="PLUG DOMAIN-CONTAINING PROTEIN"/>
    <property type="match status" value="1"/>
</dbReference>
<dbReference type="InterPro" id="IPR041700">
    <property type="entry name" value="OMP_b-brl_3"/>
</dbReference>
<dbReference type="InterPro" id="IPR013784">
    <property type="entry name" value="Carb-bd-like_fold"/>
</dbReference>
<protein>
    <recommendedName>
        <fullName evidence="5">Outer membrane protein beta-barrel domain-containing protein</fullName>
    </recommendedName>
</protein>
<evidence type="ECO:0000313" key="6">
    <source>
        <dbReference type="EMBL" id="OKS87741.1"/>
    </source>
</evidence>
<accession>A0A1Q6A187</accession>
<evidence type="ECO:0000259" key="5">
    <source>
        <dbReference type="Pfam" id="PF14905"/>
    </source>
</evidence>
<gene>
    <name evidence="6" type="ORF">RG47T_3203</name>
</gene>
<dbReference type="RefSeq" id="WP_074490304.1">
    <property type="nucleotide sequence ID" value="NZ_FPAM01000016.1"/>
</dbReference>
<keyword evidence="4" id="KW-0732">Signal</keyword>
<keyword evidence="3" id="KW-0998">Cell outer membrane</keyword>
<dbReference type="EMBL" id="MPPL01000001">
    <property type="protein sequence ID" value="OKS87741.1"/>
    <property type="molecule type" value="Genomic_DNA"/>
</dbReference>
<keyword evidence="2" id="KW-0472">Membrane</keyword>
<evidence type="ECO:0000256" key="1">
    <source>
        <dbReference type="ARBA" id="ARBA00004442"/>
    </source>
</evidence>
<dbReference type="SUPFAM" id="SSF56935">
    <property type="entry name" value="Porins"/>
    <property type="match status" value="1"/>
</dbReference>
<dbReference type="Pfam" id="PF14905">
    <property type="entry name" value="OMP_b-brl_3"/>
    <property type="match status" value="1"/>
</dbReference>
<feature type="signal peptide" evidence="4">
    <location>
        <begin position="1"/>
        <end position="22"/>
    </location>
</feature>
<dbReference type="InterPro" id="IPR036942">
    <property type="entry name" value="Beta-barrel_TonB_sf"/>
</dbReference>
<dbReference type="OrthoDB" id="606851at2"/>
<proteinExistence type="predicted"/>
<dbReference type="GO" id="GO:0009279">
    <property type="term" value="C:cell outer membrane"/>
    <property type="evidence" value="ECO:0007669"/>
    <property type="project" value="UniProtKB-SubCell"/>
</dbReference>
<dbReference type="Pfam" id="PF13620">
    <property type="entry name" value="CarboxypepD_reg"/>
    <property type="match status" value="1"/>
</dbReference>
<organism evidence="6 7">
    <name type="scientific">Mucilaginibacter polytrichastri</name>
    <dbReference type="NCBI Taxonomy" id="1302689"/>
    <lineage>
        <taxon>Bacteria</taxon>
        <taxon>Pseudomonadati</taxon>
        <taxon>Bacteroidota</taxon>
        <taxon>Sphingobacteriia</taxon>
        <taxon>Sphingobacteriales</taxon>
        <taxon>Sphingobacteriaceae</taxon>
        <taxon>Mucilaginibacter</taxon>
    </lineage>
</organism>
<feature type="chain" id="PRO_5010272251" description="Outer membrane protein beta-barrel domain-containing protein" evidence="4">
    <location>
        <begin position="23"/>
        <end position="814"/>
    </location>
</feature>
<reference evidence="6 7" key="1">
    <citation type="submission" date="2016-11" db="EMBL/GenBank/DDBJ databases">
        <title>Whole Genome Sequencing of Mucilaginibacter polytrichastri RG4-7(T) isolated from the moss sample.</title>
        <authorList>
            <person name="Li Y."/>
        </authorList>
    </citation>
    <scope>NUCLEOTIDE SEQUENCE [LARGE SCALE GENOMIC DNA]</scope>
    <source>
        <strain evidence="6 7">RG4-7</strain>
    </source>
</reference>
<feature type="domain" description="Outer membrane protein beta-barrel" evidence="5">
    <location>
        <begin position="384"/>
        <end position="786"/>
    </location>
</feature>
<keyword evidence="7" id="KW-1185">Reference proteome</keyword>
<evidence type="ECO:0000256" key="3">
    <source>
        <dbReference type="ARBA" id="ARBA00023237"/>
    </source>
</evidence>
<dbReference type="Gene3D" id="2.170.130.10">
    <property type="entry name" value="TonB-dependent receptor, plug domain"/>
    <property type="match status" value="1"/>
</dbReference>
<dbReference type="InterPro" id="IPR037066">
    <property type="entry name" value="Plug_dom_sf"/>
</dbReference>
<dbReference type="Proteomes" id="UP000186720">
    <property type="component" value="Unassembled WGS sequence"/>
</dbReference>
<dbReference type="Gene3D" id="2.40.170.20">
    <property type="entry name" value="TonB-dependent receptor, beta-barrel domain"/>
    <property type="match status" value="1"/>
</dbReference>
<dbReference type="PANTHER" id="PTHR40980:SF4">
    <property type="entry name" value="TONB-DEPENDENT RECEPTOR-LIKE BETA-BARREL DOMAIN-CONTAINING PROTEIN"/>
    <property type="match status" value="1"/>
</dbReference>